<dbReference type="Proteomes" id="UP000005801">
    <property type="component" value="Unassembled WGS sequence"/>
</dbReference>
<comment type="caution">
    <text evidence="1">The sequence shown here is derived from an EMBL/GenBank/DDBJ whole genome shotgun (WGS) entry which is preliminary data.</text>
</comment>
<protein>
    <submittedName>
        <fullName evidence="1">Uncharacterized protein</fullName>
    </submittedName>
</protein>
<sequence length="203" mass="22316">MAEEAWPFALGESPFRVRAAAYAELVEFVDSHLSGGFVEALEDVDPAVLACFEELPGADAWLDLTPLVHARRWCARHCGLREEQLGRKLARLRAERQLRTWARWTLRIAPARLLARRMPEVFGLQIDFAQVQALALDDGRVGGRIQGIPACLAEHVVGDACAHAERVLELCAEGSRLRAGAPTVDGSEHGVDLVSVSFELELV</sequence>
<keyword evidence="2" id="KW-1185">Reference proteome</keyword>
<name>A6G527_9BACT</name>
<accession>A6G527</accession>
<reference evidence="1 2" key="1">
    <citation type="submission" date="2007-06" db="EMBL/GenBank/DDBJ databases">
        <authorList>
            <person name="Shimkets L."/>
            <person name="Ferriera S."/>
            <person name="Johnson J."/>
            <person name="Kravitz S."/>
            <person name="Beeson K."/>
            <person name="Sutton G."/>
            <person name="Rogers Y.-H."/>
            <person name="Friedman R."/>
            <person name="Frazier M."/>
            <person name="Venter J.C."/>
        </authorList>
    </citation>
    <scope>NUCLEOTIDE SEQUENCE [LARGE SCALE GENOMIC DNA]</scope>
    <source>
        <strain evidence="1 2">SIR-1</strain>
    </source>
</reference>
<evidence type="ECO:0000313" key="1">
    <source>
        <dbReference type="EMBL" id="EDM78939.1"/>
    </source>
</evidence>
<evidence type="ECO:0000313" key="2">
    <source>
        <dbReference type="Proteomes" id="UP000005801"/>
    </source>
</evidence>
<dbReference type="AlphaFoldDB" id="A6G527"/>
<gene>
    <name evidence="1" type="ORF">PPSIR1_06843</name>
</gene>
<dbReference type="EMBL" id="ABCS01000024">
    <property type="protein sequence ID" value="EDM78939.1"/>
    <property type="molecule type" value="Genomic_DNA"/>
</dbReference>
<proteinExistence type="predicted"/>
<organism evidence="1 2">
    <name type="scientific">Plesiocystis pacifica SIR-1</name>
    <dbReference type="NCBI Taxonomy" id="391625"/>
    <lineage>
        <taxon>Bacteria</taxon>
        <taxon>Pseudomonadati</taxon>
        <taxon>Myxococcota</taxon>
        <taxon>Polyangia</taxon>
        <taxon>Nannocystales</taxon>
        <taxon>Nannocystaceae</taxon>
        <taxon>Plesiocystis</taxon>
    </lineage>
</organism>